<feature type="binding site" description="covalent" evidence="8">
    <location>
        <position position="74"/>
    </location>
    <ligand>
        <name>heme c</name>
        <dbReference type="ChEBI" id="CHEBI:61717"/>
        <label>1</label>
    </ligand>
</feature>
<keyword evidence="2 8" id="KW-0349">Heme</keyword>
<keyword evidence="4 11" id="KW-0732">Signal</keyword>
<keyword evidence="5" id="KW-0574">Periplasm</keyword>
<feature type="binding site" description="axial binding residue" evidence="9">
    <location>
        <position position="252"/>
    </location>
    <ligand>
        <name>heme c</name>
        <dbReference type="ChEBI" id="CHEBI:61717"/>
        <label>2</label>
    </ligand>
    <ligandPart>
        <name>Fe</name>
        <dbReference type="ChEBI" id="CHEBI:18248"/>
    </ligandPart>
</feature>
<accession>A0A518D434</accession>
<dbReference type="GO" id="GO:0046872">
    <property type="term" value="F:metal ion binding"/>
    <property type="evidence" value="ECO:0007669"/>
    <property type="project" value="UniProtKB-KW"/>
</dbReference>
<keyword evidence="14" id="KW-1185">Reference proteome</keyword>
<feature type="domain" description="Cytochrome c" evidence="12">
    <location>
        <begin position="233"/>
        <end position="375"/>
    </location>
</feature>
<gene>
    <name evidence="13" type="primary">ccp_2</name>
    <name evidence="13" type="ORF">Pla163_33640</name>
</gene>
<feature type="chain" id="PRO_5022165946" evidence="11">
    <location>
        <begin position="24"/>
        <end position="381"/>
    </location>
</feature>
<dbReference type="Pfam" id="PF03150">
    <property type="entry name" value="CCP_MauG"/>
    <property type="match status" value="1"/>
</dbReference>
<dbReference type="GO" id="GO:0020037">
    <property type="term" value="F:heme binding"/>
    <property type="evidence" value="ECO:0007669"/>
    <property type="project" value="InterPro"/>
</dbReference>
<evidence type="ECO:0000256" key="11">
    <source>
        <dbReference type="SAM" id="SignalP"/>
    </source>
</evidence>
<evidence type="ECO:0000256" key="1">
    <source>
        <dbReference type="ARBA" id="ARBA00004418"/>
    </source>
</evidence>
<dbReference type="RefSeq" id="WP_145191030.1">
    <property type="nucleotide sequence ID" value="NZ_CP036290.1"/>
</dbReference>
<feature type="binding site" description="axial binding residue" evidence="9">
    <location>
        <position position="78"/>
    </location>
    <ligand>
        <name>heme c</name>
        <dbReference type="ChEBI" id="CHEBI:61717"/>
        <label>1</label>
    </ligand>
    <ligandPart>
        <name>Fe</name>
        <dbReference type="ChEBI" id="CHEBI:18248"/>
    </ligandPart>
</feature>
<dbReference type="AlphaFoldDB" id="A0A518D434"/>
<dbReference type="PIRSF" id="PIRSF000294">
    <property type="entry name" value="Cytochrome-c_peroxidase"/>
    <property type="match status" value="1"/>
</dbReference>
<dbReference type="SUPFAM" id="SSF46626">
    <property type="entry name" value="Cytochrome c"/>
    <property type="match status" value="2"/>
</dbReference>
<comment type="cofactor">
    <cofactor evidence="8">
        <name>heme</name>
        <dbReference type="ChEBI" id="CHEBI:30413"/>
    </cofactor>
    <text evidence="8">Binds 2 heme groups.</text>
</comment>
<sequence precursor="true">MNFFPIGSRGLAPRSASLTAALAATLALSACSGGSGVSDPIDDGLGLVSVSAQIDLGRALFFDERLSRPMGVSCGMCHDPLRGWGDGRPQGKGVQDHSLAGDQDGDGESDHNDFQAIAGAFHKTVLTDRNTPTIYNSHLYTNLFWDGRAMGLEHQAQFPVEAGFEMNSSWDDHVLPLLRSDDGYDDLFGNAYGSRPITKERAIAAMGAFQATIQVWDTPYDDYLAGDPSALSPAAEHGRQLFFGKANCSTCHPGPTLTNQEFANTGVPAAGPMALTGAIDLGRGGRTDLTGDTEVAIDEGDDYCKFKVPQLRMVAVTGPYMHNGAFSTLEEVVDFYDAGGGTDQSGTGTKDPRIVPLGLTGTEKAALVAFLRDGLTGTEIK</sequence>
<feature type="binding site" description="axial binding residue" evidence="9">
    <location>
        <position position="122"/>
    </location>
    <ligand>
        <name>heme c</name>
        <dbReference type="ChEBI" id="CHEBI:61717"/>
        <label>1</label>
    </ligand>
    <ligandPart>
        <name>Fe</name>
        <dbReference type="ChEBI" id="CHEBI:18248"/>
    </ligandPart>
</feature>
<evidence type="ECO:0000259" key="12">
    <source>
        <dbReference type="PROSITE" id="PS51007"/>
    </source>
</evidence>
<keyword evidence="3 9" id="KW-0479">Metal-binding</keyword>
<dbReference type="GO" id="GO:0042597">
    <property type="term" value="C:periplasmic space"/>
    <property type="evidence" value="ECO:0007669"/>
    <property type="project" value="UniProtKB-SubCell"/>
</dbReference>
<dbReference type="InterPro" id="IPR026259">
    <property type="entry name" value="MauG/Cytc_peroxidase"/>
</dbReference>
<organism evidence="13 14">
    <name type="scientific">Rohdeia mirabilis</name>
    <dbReference type="NCBI Taxonomy" id="2528008"/>
    <lineage>
        <taxon>Bacteria</taxon>
        <taxon>Pseudomonadati</taxon>
        <taxon>Planctomycetota</taxon>
        <taxon>Planctomycetia</taxon>
        <taxon>Planctomycetia incertae sedis</taxon>
        <taxon>Rohdeia</taxon>
    </lineage>
</organism>
<dbReference type="OrthoDB" id="9772811at2"/>
<keyword evidence="13" id="KW-0575">Peroxidase</keyword>
<dbReference type="GO" id="GO:0009055">
    <property type="term" value="F:electron transfer activity"/>
    <property type="evidence" value="ECO:0007669"/>
    <property type="project" value="InterPro"/>
</dbReference>
<feature type="binding site" description="covalent" evidence="8">
    <location>
        <position position="77"/>
    </location>
    <ligand>
        <name>heme c</name>
        <dbReference type="ChEBI" id="CHEBI:61717"/>
        <label>1</label>
    </ligand>
</feature>
<evidence type="ECO:0000256" key="4">
    <source>
        <dbReference type="ARBA" id="ARBA00022729"/>
    </source>
</evidence>
<dbReference type="PANTHER" id="PTHR30600:SF10">
    <property type="entry name" value="BLL6722 PROTEIN"/>
    <property type="match status" value="1"/>
</dbReference>
<dbReference type="InterPro" id="IPR009056">
    <property type="entry name" value="Cyt_c-like_dom"/>
</dbReference>
<dbReference type="InterPro" id="IPR004852">
    <property type="entry name" value="Di-haem_cyt_c_peroxidsae"/>
</dbReference>
<dbReference type="Gene3D" id="1.10.760.10">
    <property type="entry name" value="Cytochrome c-like domain"/>
    <property type="match status" value="2"/>
</dbReference>
<dbReference type="InterPro" id="IPR036909">
    <property type="entry name" value="Cyt_c-like_dom_sf"/>
</dbReference>
<feature type="binding site" description="covalent" evidence="8">
    <location>
        <position position="248"/>
    </location>
    <ligand>
        <name>heme c</name>
        <dbReference type="ChEBI" id="CHEBI:61717"/>
        <label>2</label>
    </ligand>
</feature>
<evidence type="ECO:0000256" key="7">
    <source>
        <dbReference type="ARBA" id="ARBA00023004"/>
    </source>
</evidence>
<evidence type="ECO:0000256" key="2">
    <source>
        <dbReference type="ARBA" id="ARBA00022617"/>
    </source>
</evidence>
<evidence type="ECO:0000256" key="10">
    <source>
        <dbReference type="SAM" id="MobiDB-lite"/>
    </source>
</evidence>
<dbReference type="GO" id="GO:0004130">
    <property type="term" value="F:cytochrome-c peroxidase activity"/>
    <property type="evidence" value="ECO:0007669"/>
    <property type="project" value="UniProtKB-EC"/>
</dbReference>
<reference evidence="13 14" key="1">
    <citation type="submission" date="2019-02" db="EMBL/GenBank/DDBJ databases">
        <title>Deep-cultivation of Planctomycetes and their phenomic and genomic characterization uncovers novel biology.</title>
        <authorList>
            <person name="Wiegand S."/>
            <person name="Jogler M."/>
            <person name="Boedeker C."/>
            <person name="Pinto D."/>
            <person name="Vollmers J."/>
            <person name="Rivas-Marin E."/>
            <person name="Kohn T."/>
            <person name="Peeters S.H."/>
            <person name="Heuer A."/>
            <person name="Rast P."/>
            <person name="Oberbeckmann S."/>
            <person name="Bunk B."/>
            <person name="Jeske O."/>
            <person name="Meyerdierks A."/>
            <person name="Storesund J.E."/>
            <person name="Kallscheuer N."/>
            <person name="Luecker S."/>
            <person name="Lage O.M."/>
            <person name="Pohl T."/>
            <person name="Merkel B.J."/>
            <person name="Hornburger P."/>
            <person name="Mueller R.-W."/>
            <person name="Bruemmer F."/>
            <person name="Labrenz M."/>
            <person name="Spormann A.M."/>
            <person name="Op den Camp H."/>
            <person name="Overmann J."/>
            <person name="Amann R."/>
            <person name="Jetten M.S.M."/>
            <person name="Mascher T."/>
            <person name="Medema M.H."/>
            <person name="Devos D.P."/>
            <person name="Kaster A.-K."/>
            <person name="Ovreas L."/>
            <person name="Rohde M."/>
            <person name="Galperin M.Y."/>
            <person name="Jogler C."/>
        </authorList>
    </citation>
    <scope>NUCLEOTIDE SEQUENCE [LARGE SCALE GENOMIC DNA]</scope>
    <source>
        <strain evidence="13 14">Pla163</strain>
    </source>
</reference>
<evidence type="ECO:0000313" key="14">
    <source>
        <dbReference type="Proteomes" id="UP000319342"/>
    </source>
</evidence>
<evidence type="ECO:0000256" key="6">
    <source>
        <dbReference type="ARBA" id="ARBA00023002"/>
    </source>
</evidence>
<name>A0A518D434_9BACT</name>
<keyword evidence="6 13" id="KW-0560">Oxidoreductase</keyword>
<evidence type="ECO:0000256" key="3">
    <source>
        <dbReference type="ARBA" id="ARBA00022723"/>
    </source>
</evidence>
<dbReference type="EMBL" id="CP036290">
    <property type="protein sequence ID" value="QDU86214.1"/>
    <property type="molecule type" value="Genomic_DNA"/>
</dbReference>
<evidence type="ECO:0000313" key="13">
    <source>
        <dbReference type="EMBL" id="QDU86214.1"/>
    </source>
</evidence>
<feature type="binding site" description="covalent" evidence="8">
    <location>
        <position position="251"/>
    </location>
    <ligand>
        <name>heme c</name>
        <dbReference type="ChEBI" id="CHEBI:61717"/>
        <label>2</label>
    </ligand>
</feature>
<keyword evidence="7 9" id="KW-0408">Iron</keyword>
<evidence type="ECO:0000256" key="9">
    <source>
        <dbReference type="PIRSR" id="PIRSR000294-2"/>
    </source>
</evidence>
<evidence type="ECO:0000256" key="5">
    <source>
        <dbReference type="ARBA" id="ARBA00022764"/>
    </source>
</evidence>
<feature type="signal peptide" evidence="11">
    <location>
        <begin position="1"/>
        <end position="23"/>
    </location>
</feature>
<proteinExistence type="predicted"/>
<comment type="subcellular location">
    <subcellularLocation>
        <location evidence="1">Periplasm</location>
    </subcellularLocation>
</comment>
<dbReference type="PROSITE" id="PS51007">
    <property type="entry name" value="CYTC"/>
    <property type="match status" value="1"/>
</dbReference>
<dbReference type="EC" id="1.11.1.5" evidence="13"/>
<dbReference type="InterPro" id="IPR051395">
    <property type="entry name" value="Cytochrome_c_Peroxidase/MauG"/>
</dbReference>
<dbReference type="Proteomes" id="UP000319342">
    <property type="component" value="Chromosome"/>
</dbReference>
<comment type="PTM">
    <text evidence="8">Binds 2 heme groups per subunit.</text>
</comment>
<protein>
    <submittedName>
        <fullName evidence="13">Cytochrome c551 peroxidase</fullName>
        <ecNumber evidence="13">1.11.1.5</ecNumber>
    </submittedName>
</protein>
<dbReference type="PANTHER" id="PTHR30600">
    <property type="entry name" value="CYTOCHROME C PEROXIDASE-RELATED"/>
    <property type="match status" value="1"/>
</dbReference>
<evidence type="ECO:0000256" key="8">
    <source>
        <dbReference type="PIRSR" id="PIRSR000294-1"/>
    </source>
</evidence>
<feature type="region of interest" description="Disordered" evidence="10">
    <location>
        <begin position="85"/>
        <end position="112"/>
    </location>
</feature>